<keyword evidence="1" id="KW-1133">Transmembrane helix</keyword>
<name>A0A7L4YQJ4_9ACTN</name>
<dbReference type="RefSeq" id="WP_159546157.1">
    <property type="nucleotide sequence ID" value="NZ_CP047156.1"/>
</dbReference>
<feature type="transmembrane region" description="Helical" evidence="1">
    <location>
        <begin position="246"/>
        <end position="265"/>
    </location>
</feature>
<evidence type="ECO:0000256" key="1">
    <source>
        <dbReference type="SAM" id="Phobius"/>
    </source>
</evidence>
<keyword evidence="3" id="KW-1185">Reference proteome</keyword>
<dbReference type="OrthoDB" id="2717873at2"/>
<dbReference type="KEGG" id="eke:EK0264_12665"/>
<sequence length="279" mass="29311">MNATRYALAATLYAGALAYIALRGNASALLLLGLLPYLILLSLCLVVASFGVGLLYAAAPLYTVTATLPGLLAPIAIAGLGYLALPAKPIFGRLLMPTVATVRNTSAYVAVVLSLGYPMLRIGWLVGIPSPLPSELRPEVGGIVLYGVLFTVGGLLSAVYTWGLTRPWGASFASGRPVPIGLSRNSAVLFGVVVLSAGAYFVRSVIRDETPIPIAQGDIKIIGSRNDGPLAPDIHDASIGAWLPEMFLPIWGIALIIAGLAYAEFRRRTDELADMRVAP</sequence>
<evidence type="ECO:0000313" key="2">
    <source>
        <dbReference type="EMBL" id="QHC01059.1"/>
    </source>
</evidence>
<reference evidence="2 3" key="1">
    <citation type="journal article" date="2018" name="Int. J. Syst. Evol. Microbiol.">
        <title>Epidermidibacterium keratini gen. nov., sp. nov., a member of the family Sporichthyaceae, isolated from keratin epidermis.</title>
        <authorList>
            <person name="Lee D.G."/>
            <person name="Trujillo M.E."/>
            <person name="Kang S."/>
            <person name="Nam J.J."/>
            <person name="Kim Y.J."/>
        </authorList>
    </citation>
    <scope>NUCLEOTIDE SEQUENCE [LARGE SCALE GENOMIC DNA]</scope>
    <source>
        <strain evidence="2 3">EPI-7</strain>
    </source>
</reference>
<organism evidence="2 3">
    <name type="scientific">Epidermidibacterium keratini</name>
    <dbReference type="NCBI Taxonomy" id="1891644"/>
    <lineage>
        <taxon>Bacteria</taxon>
        <taxon>Bacillati</taxon>
        <taxon>Actinomycetota</taxon>
        <taxon>Actinomycetes</taxon>
        <taxon>Sporichthyales</taxon>
        <taxon>Sporichthyaceae</taxon>
        <taxon>Epidermidibacterium</taxon>
    </lineage>
</organism>
<dbReference type="InParanoid" id="A0A7L4YQJ4"/>
<feature type="transmembrane region" description="Helical" evidence="1">
    <location>
        <begin position="186"/>
        <end position="206"/>
    </location>
</feature>
<gene>
    <name evidence="2" type="ORF">EK0264_12665</name>
</gene>
<proteinExistence type="predicted"/>
<keyword evidence="1" id="KW-0472">Membrane</keyword>
<dbReference type="EMBL" id="CP047156">
    <property type="protein sequence ID" value="QHC01059.1"/>
    <property type="molecule type" value="Genomic_DNA"/>
</dbReference>
<evidence type="ECO:0000313" key="3">
    <source>
        <dbReference type="Proteomes" id="UP000463857"/>
    </source>
</evidence>
<feature type="transmembrane region" description="Helical" evidence="1">
    <location>
        <begin position="62"/>
        <end position="85"/>
    </location>
</feature>
<protein>
    <submittedName>
        <fullName evidence="2">Uncharacterized protein</fullName>
    </submittedName>
</protein>
<keyword evidence="1" id="KW-0812">Transmembrane</keyword>
<feature type="transmembrane region" description="Helical" evidence="1">
    <location>
        <begin position="29"/>
        <end position="56"/>
    </location>
</feature>
<dbReference type="Proteomes" id="UP000463857">
    <property type="component" value="Chromosome"/>
</dbReference>
<feature type="transmembrane region" description="Helical" evidence="1">
    <location>
        <begin position="144"/>
        <end position="165"/>
    </location>
</feature>
<feature type="transmembrane region" description="Helical" evidence="1">
    <location>
        <begin position="6"/>
        <end position="22"/>
    </location>
</feature>
<accession>A0A7L4YQJ4</accession>
<dbReference type="AlphaFoldDB" id="A0A7L4YQJ4"/>
<feature type="transmembrane region" description="Helical" evidence="1">
    <location>
        <begin position="106"/>
        <end position="124"/>
    </location>
</feature>